<feature type="transmembrane region" description="Helical" evidence="1">
    <location>
        <begin position="329"/>
        <end position="348"/>
    </location>
</feature>
<name>A0A0G1EWM9_9BACT</name>
<dbReference type="Proteomes" id="UP000034050">
    <property type="component" value="Unassembled WGS sequence"/>
</dbReference>
<gene>
    <name evidence="2" type="ORF">UV61_C0002G0147</name>
</gene>
<keyword evidence="1" id="KW-1133">Transmembrane helix</keyword>
<keyword evidence="1" id="KW-0812">Transmembrane</keyword>
<reference evidence="2 3" key="1">
    <citation type="journal article" date="2015" name="Nature">
        <title>rRNA introns, odd ribosomes, and small enigmatic genomes across a large radiation of phyla.</title>
        <authorList>
            <person name="Brown C.T."/>
            <person name="Hug L.A."/>
            <person name="Thomas B.C."/>
            <person name="Sharon I."/>
            <person name="Castelle C.J."/>
            <person name="Singh A."/>
            <person name="Wilkins M.J."/>
            <person name="Williams K.H."/>
            <person name="Banfield J.F."/>
        </authorList>
    </citation>
    <scope>NUCLEOTIDE SEQUENCE [LARGE SCALE GENOMIC DNA]</scope>
</reference>
<dbReference type="EMBL" id="LCFD01000002">
    <property type="protein sequence ID" value="KKS87426.1"/>
    <property type="molecule type" value="Genomic_DNA"/>
</dbReference>
<feature type="transmembrane region" description="Helical" evidence="1">
    <location>
        <begin position="101"/>
        <end position="120"/>
    </location>
</feature>
<dbReference type="STRING" id="1618446.UV61_C0002G0147"/>
<dbReference type="AlphaFoldDB" id="A0A0G1EWM9"/>
<organism evidence="2 3">
    <name type="scientific">Candidatus Gottesmanbacteria bacterium GW2011_GWB1_43_11</name>
    <dbReference type="NCBI Taxonomy" id="1618446"/>
    <lineage>
        <taxon>Bacteria</taxon>
        <taxon>Candidatus Gottesmaniibacteriota</taxon>
    </lineage>
</organism>
<evidence type="ECO:0008006" key="4">
    <source>
        <dbReference type="Google" id="ProtNLM"/>
    </source>
</evidence>
<protein>
    <recommendedName>
        <fullName evidence="4">Glycosyltransferase RgtA/B/C/D-like domain-containing protein</fullName>
    </recommendedName>
</protein>
<comment type="caution">
    <text evidence="2">The sequence shown here is derived from an EMBL/GenBank/DDBJ whole genome shotgun (WGS) entry which is preliminary data.</text>
</comment>
<sequence length="649" mass="74687">MWEFVYYSLIFGLFVCGFFLLPGLTLLNWANIKQIANRTKISCGLILGVIGFLWLVLILRSLGLSFRLMWIYAGVGVWFSWKRLIQRKLQLTHFKLNIKKFFYLLVLTTLVLILSILHLTGGVGSDGMHLAAARDGLWRVAVVGELIHHFPPQIPGFPPQLLKNYHFFYDLLVASTQFLTSIPTLTLYFKLFTVFSAALFVLLIYEILALFVNKSGWVLYGTVLTVLTGNLSYLLHFFSAQYSFLYKANIFMSDQPFDQVHNPFNLFAYSLVLLSIYLLFVWERNSSPKTFLLLALVIGLLPGIKIYAGVLVLGAYIGMVAYKIFWQKYFRFYLLLPFIFVLPVLNSIRGSGFSILVFNPGWLLTKMIEDRDRIYWPEMALKLQYYTQTGNIFRILQIRITQLLVYFLGNLNVRVLGLIVLFRRAWYKDQTGTKVFILLIAVFAFGLPLFFSQNRASYDSIQFTPYGLLLISLLLAVVFTSWVLRLKQNLRTAVGWLGGGLLLALAIPTNIFVLNQNLLATHYQVNKDEVAALAYLSKNMRPDEIVLTDLDQDKQMYMYVAALLERRVFLAGIALNEQLGINSDPRRKEINQFFANHDENLDQKRNFLHSNTIAYIYISASGLTYRDLLNDLGLQTVYQNQKVYIYKVP</sequence>
<feature type="transmembrane region" description="Helical" evidence="1">
    <location>
        <begin position="64"/>
        <end position="81"/>
    </location>
</feature>
<accession>A0A0G1EWM9</accession>
<feature type="transmembrane region" description="Helical" evidence="1">
    <location>
        <begin position="403"/>
        <end position="422"/>
    </location>
</feature>
<feature type="transmembrane region" description="Helical" evidence="1">
    <location>
        <begin position="496"/>
        <end position="514"/>
    </location>
</feature>
<keyword evidence="1" id="KW-0472">Membrane</keyword>
<feature type="transmembrane region" description="Helical" evidence="1">
    <location>
        <begin position="6"/>
        <end position="29"/>
    </location>
</feature>
<feature type="transmembrane region" description="Helical" evidence="1">
    <location>
        <begin position="217"/>
        <end position="244"/>
    </location>
</feature>
<feature type="transmembrane region" description="Helical" evidence="1">
    <location>
        <begin position="434"/>
        <end position="451"/>
    </location>
</feature>
<feature type="transmembrane region" description="Helical" evidence="1">
    <location>
        <begin position="291"/>
        <end position="317"/>
    </location>
</feature>
<evidence type="ECO:0000313" key="3">
    <source>
        <dbReference type="Proteomes" id="UP000034050"/>
    </source>
</evidence>
<feature type="transmembrane region" description="Helical" evidence="1">
    <location>
        <begin position="41"/>
        <end position="58"/>
    </location>
</feature>
<proteinExistence type="predicted"/>
<evidence type="ECO:0000313" key="2">
    <source>
        <dbReference type="EMBL" id="KKS87426.1"/>
    </source>
</evidence>
<evidence type="ECO:0000256" key="1">
    <source>
        <dbReference type="SAM" id="Phobius"/>
    </source>
</evidence>
<feature type="transmembrane region" description="Helical" evidence="1">
    <location>
        <begin position="187"/>
        <end position="205"/>
    </location>
</feature>
<feature type="transmembrane region" description="Helical" evidence="1">
    <location>
        <begin position="264"/>
        <end position="282"/>
    </location>
</feature>
<feature type="transmembrane region" description="Helical" evidence="1">
    <location>
        <begin position="463"/>
        <end position="484"/>
    </location>
</feature>